<organism evidence="7 8">
    <name type="scientific">Quercus lobata</name>
    <name type="common">Valley oak</name>
    <dbReference type="NCBI Taxonomy" id="97700"/>
    <lineage>
        <taxon>Eukaryota</taxon>
        <taxon>Viridiplantae</taxon>
        <taxon>Streptophyta</taxon>
        <taxon>Embryophyta</taxon>
        <taxon>Tracheophyta</taxon>
        <taxon>Spermatophyta</taxon>
        <taxon>Magnoliopsida</taxon>
        <taxon>eudicotyledons</taxon>
        <taxon>Gunneridae</taxon>
        <taxon>Pentapetalae</taxon>
        <taxon>rosids</taxon>
        <taxon>fabids</taxon>
        <taxon>Fagales</taxon>
        <taxon>Fagaceae</taxon>
        <taxon>Quercus</taxon>
    </lineage>
</organism>
<dbReference type="Gramene" id="QL11p027543:mrna">
    <property type="protein sequence ID" value="QL11p027543:mrna:CDS:2"/>
    <property type="gene ID" value="QL11p027543"/>
</dbReference>
<proteinExistence type="predicted"/>
<dbReference type="GO" id="GO:0005634">
    <property type="term" value="C:nucleus"/>
    <property type="evidence" value="ECO:0007669"/>
    <property type="project" value="UniProtKB-SubCell"/>
</dbReference>
<feature type="region of interest" description="Disordered" evidence="6">
    <location>
        <begin position="283"/>
        <end position="333"/>
    </location>
</feature>
<dbReference type="EnsemblPlants" id="QL11p027543:mrna">
    <property type="protein sequence ID" value="QL11p027543:mrna:CDS:2"/>
    <property type="gene ID" value="QL11p027543"/>
</dbReference>
<keyword evidence="3" id="KW-0238">DNA-binding</keyword>
<accession>A0A7N2MXH1</accession>
<evidence type="ECO:0000313" key="8">
    <source>
        <dbReference type="Proteomes" id="UP000594261"/>
    </source>
</evidence>
<reference evidence="7 8" key="1">
    <citation type="journal article" date="2016" name="G3 (Bethesda)">
        <title>First Draft Assembly and Annotation of the Genome of a California Endemic Oak Quercus lobata Nee (Fagaceae).</title>
        <authorList>
            <person name="Sork V.L."/>
            <person name="Fitz-Gibbon S.T."/>
            <person name="Puiu D."/>
            <person name="Crepeau M."/>
            <person name="Gugger P.F."/>
            <person name="Sherman R."/>
            <person name="Stevens K."/>
            <person name="Langley C.H."/>
            <person name="Pellegrini M."/>
            <person name="Salzberg S.L."/>
        </authorList>
    </citation>
    <scope>NUCLEOTIDE SEQUENCE [LARGE SCALE GENOMIC DNA]</scope>
    <source>
        <strain evidence="7 8">cv. SW786</strain>
    </source>
</reference>
<dbReference type="EMBL" id="LRBV02000011">
    <property type="status" value="NOT_ANNOTATED_CDS"/>
    <property type="molecule type" value="Genomic_DNA"/>
</dbReference>
<evidence type="ECO:0000256" key="2">
    <source>
        <dbReference type="ARBA" id="ARBA00023015"/>
    </source>
</evidence>
<feature type="compositionally biased region" description="Polar residues" evidence="6">
    <location>
        <begin position="320"/>
        <end position="333"/>
    </location>
</feature>
<dbReference type="GO" id="GO:0003677">
    <property type="term" value="F:DNA binding"/>
    <property type="evidence" value="ECO:0007669"/>
    <property type="project" value="UniProtKB-KW"/>
</dbReference>
<reference evidence="7" key="2">
    <citation type="submission" date="2021-01" db="UniProtKB">
        <authorList>
            <consortium name="EnsemblPlants"/>
        </authorList>
    </citation>
    <scope>IDENTIFICATION</scope>
</reference>
<dbReference type="InterPro" id="IPR015300">
    <property type="entry name" value="DNA-bd_pseudobarrel_sf"/>
</dbReference>
<dbReference type="Proteomes" id="UP000594261">
    <property type="component" value="Chromosome 11"/>
</dbReference>
<name>A0A7N2MXH1_QUELO</name>
<evidence type="ECO:0000256" key="5">
    <source>
        <dbReference type="ARBA" id="ARBA00023242"/>
    </source>
</evidence>
<dbReference type="Gene3D" id="2.40.330.10">
    <property type="entry name" value="DNA-binding pseudobarrel domain"/>
    <property type="match status" value="1"/>
</dbReference>
<evidence type="ECO:0000256" key="4">
    <source>
        <dbReference type="ARBA" id="ARBA00023163"/>
    </source>
</evidence>
<evidence type="ECO:0000256" key="3">
    <source>
        <dbReference type="ARBA" id="ARBA00023125"/>
    </source>
</evidence>
<evidence type="ECO:0000313" key="7">
    <source>
        <dbReference type="EnsemblPlants" id="QL11p027543:mrna:CDS:2"/>
    </source>
</evidence>
<dbReference type="PANTHER" id="PTHR31541:SF25">
    <property type="entry name" value="GAMMA-GLIADIN B"/>
    <property type="match status" value="1"/>
</dbReference>
<dbReference type="InterPro" id="IPR005508">
    <property type="entry name" value="At2g31720-like"/>
</dbReference>
<dbReference type="Pfam" id="PF03754">
    <property type="entry name" value="At2g31720-like"/>
    <property type="match status" value="1"/>
</dbReference>
<comment type="subcellular location">
    <subcellularLocation>
        <location evidence="1">Nucleus</location>
    </subcellularLocation>
</comment>
<sequence>MEKPSNFCESFEKLKAECVEESLKKGGDATQFLTERVVKDLILFRVTKRKYLPQTDFKSKITEYLAMDKLPKKPRTQRVALPKPDTQANDEAQAQVVLSMSESLLIEGEVPMTEPAVKPKKLHILCNGKLFKSSSAMPAPPNPPRRLPESIRNRINGMRVTGEVLVIRKTLFDTDVNPGQCKLSMPVSQTNPDFSREVERESLSQKKAALDVLFIEPSNTVKTMILVKWNMSKNAIYALRTNWNGVVRENKLKKGNVVEVWSFRIGAQERLCMALVVLNGGEESKSSGSSNDINEGRNNSNQIVEVAHSNGCSGSGGDAGSTTNQSTNMESTP</sequence>
<keyword evidence="8" id="KW-1185">Reference proteome</keyword>
<evidence type="ECO:0000256" key="6">
    <source>
        <dbReference type="SAM" id="MobiDB-lite"/>
    </source>
</evidence>
<evidence type="ECO:0000256" key="1">
    <source>
        <dbReference type="ARBA" id="ARBA00004123"/>
    </source>
</evidence>
<keyword evidence="4" id="KW-0804">Transcription</keyword>
<dbReference type="PANTHER" id="PTHR31541">
    <property type="entry name" value="B3 DOMAIN PLANT PROTEIN-RELATED"/>
    <property type="match status" value="1"/>
</dbReference>
<evidence type="ECO:0008006" key="9">
    <source>
        <dbReference type="Google" id="ProtNLM"/>
    </source>
</evidence>
<dbReference type="InParanoid" id="A0A7N2MXH1"/>
<keyword evidence="5" id="KW-0539">Nucleus</keyword>
<dbReference type="SUPFAM" id="SSF101936">
    <property type="entry name" value="DNA-binding pseudobarrel domain"/>
    <property type="match status" value="1"/>
</dbReference>
<dbReference type="AlphaFoldDB" id="A0A7N2MXH1"/>
<keyword evidence="2" id="KW-0805">Transcription regulation</keyword>
<protein>
    <recommendedName>
        <fullName evidence="9">B3 domain-containing protein</fullName>
    </recommendedName>
</protein>